<dbReference type="AlphaFoldDB" id="A0A9D2N8H4"/>
<dbReference type="Gene3D" id="3.30.559.10">
    <property type="entry name" value="Chloramphenicol acetyltransferase-like domain"/>
    <property type="match status" value="1"/>
</dbReference>
<evidence type="ECO:0000256" key="7">
    <source>
        <dbReference type="ARBA" id="ARBA00023251"/>
    </source>
</evidence>
<keyword evidence="7 9" id="KW-0046">Antibiotic resistance</keyword>
<dbReference type="SUPFAM" id="SSF52777">
    <property type="entry name" value="CoA-dependent acyltransferases"/>
    <property type="match status" value="1"/>
</dbReference>
<name>A0A9D2N8H4_9FIRM</name>
<gene>
    <name evidence="11" type="ORF">H9705_04215</name>
</gene>
<accession>A0A9D2N8H4</accession>
<dbReference type="SMART" id="SM01059">
    <property type="entry name" value="CAT"/>
    <property type="match status" value="1"/>
</dbReference>
<dbReference type="InterPro" id="IPR018372">
    <property type="entry name" value="Chloramphenicol_AcTrfase_AS"/>
</dbReference>
<dbReference type="GO" id="GO:0046677">
    <property type="term" value="P:response to antibiotic"/>
    <property type="evidence" value="ECO:0007669"/>
    <property type="project" value="UniProtKB-KW"/>
</dbReference>
<dbReference type="InterPro" id="IPR023213">
    <property type="entry name" value="CAT-like_dom_sf"/>
</dbReference>
<dbReference type="EC" id="2.3.1.28" evidence="4 9"/>
<comment type="subunit">
    <text evidence="3">Homotrimer.</text>
</comment>
<dbReference type="GO" id="GO:0008811">
    <property type="term" value="F:chloramphenicol O-acetyltransferase activity"/>
    <property type="evidence" value="ECO:0007669"/>
    <property type="project" value="UniProtKB-EC"/>
</dbReference>
<proteinExistence type="inferred from homology"/>
<reference evidence="11" key="2">
    <citation type="submission" date="2021-04" db="EMBL/GenBank/DDBJ databases">
        <authorList>
            <person name="Gilroy R."/>
        </authorList>
    </citation>
    <scope>NUCLEOTIDE SEQUENCE</scope>
    <source>
        <strain evidence="11">CHK185-5351</strain>
    </source>
</reference>
<dbReference type="EMBL" id="DWWU01000017">
    <property type="protein sequence ID" value="HJC15019.1"/>
    <property type="molecule type" value="Genomic_DNA"/>
</dbReference>
<evidence type="ECO:0000256" key="2">
    <source>
        <dbReference type="ARBA" id="ARBA00010571"/>
    </source>
</evidence>
<dbReference type="PROSITE" id="PS00100">
    <property type="entry name" value="CAT"/>
    <property type="match status" value="1"/>
</dbReference>
<keyword evidence="8 9" id="KW-0012">Acyltransferase</keyword>
<evidence type="ECO:0000256" key="6">
    <source>
        <dbReference type="ARBA" id="ARBA00022679"/>
    </source>
</evidence>
<dbReference type="Pfam" id="PF00302">
    <property type="entry name" value="CAT"/>
    <property type="match status" value="1"/>
</dbReference>
<evidence type="ECO:0000256" key="9">
    <source>
        <dbReference type="RuleBase" id="RU000503"/>
    </source>
</evidence>
<dbReference type="PANTHER" id="PTHR38474">
    <property type="entry name" value="SLR0299 PROTEIN"/>
    <property type="match status" value="1"/>
</dbReference>
<sequence length="91" mass="10442">MMAKPNVPGNSFTVSMIPWATFEGFNLNLQKEYGYLKPVFTMGKYYQEAGRVLMPLAIQVHHAVCDGFHVCHFIDELQKLINHSDQMPKIK</sequence>
<evidence type="ECO:0000256" key="4">
    <source>
        <dbReference type="ARBA" id="ARBA00013235"/>
    </source>
</evidence>
<dbReference type="InterPro" id="IPR001707">
    <property type="entry name" value="Cmp_AcTrfase"/>
</dbReference>
<evidence type="ECO:0000256" key="5">
    <source>
        <dbReference type="ARBA" id="ARBA00020291"/>
    </source>
</evidence>
<dbReference type="Proteomes" id="UP000823849">
    <property type="component" value="Unassembled WGS sequence"/>
</dbReference>
<reference evidence="11" key="1">
    <citation type="journal article" date="2021" name="PeerJ">
        <title>Extensive microbial diversity within the chicken gut microbiome revealed by metagenomics and culture.</title>
        <authorList>
            <person name="Gilroy R."/>
            <person name="Ravi A."/>
            <person name="Getino M."/>
            <person name="Pursley I."/>
            <person name="Horton D.L."/>
            <person name="Alikhan N.F."/>
            <person name="Baker D."/>
            <person name="Gharbi K."/>
            <person name="Hall N."/>
            <person name="Watson M."/>
            <person name="Adriaenssens E.M."/>
            <person name="Foster-Nyarko E."/>
            <person name="Jarju S."/>
            <person name="Secka A."/>
            <person name="Antonio M."/>
            <person name="Oren A."/>
            <person name="Chaudhuri R.R."/>
            <person name="La Ragione R."/>
            <person name="Hildebrand F."/>
            <person name="Pallen M.J."/>
        </authorList>
    </citation>
    <scope>NUCLEOTIDE SEQUENCE</scope>
    <source>
        <strain evidence="11">CHK185-5351</strain>
    </source>
</reference>
<evidence type="ECO:0000256" key="10">
    <source>
        <dbReference type="RuleBase" id="RU004156"/>
    </source>
</evidence>
<evidence type="ECO:0000313" key="11">
    <source>
        <dbReference type="EMBL" id="HJC15019.1"/>
    </source>
</evidence>
<comment type="similarity">
    <text evidence="2 10">Belongs to the chloramphenicol acetyltransferase family.</text>
</comment>
<comment type="function">
    <text evidence="1 9">This enzyme is an effector of chloramphenicol resistance in bacteria.</text>
</comment>
<keyword evidence="6 9" id="KW-0808">Transferase</keyword>
<evidence type="ECO:0000313" key="12">
    <source>
        <dbReference type="Proteomes" id="UP000823849"/>
    </source>
</evidence>
<evidence type="ECO:0000256" key="3">
    <source>
        <dbReference type="ARBA" id="ARBA00011233"/>
    </source>
</evidence>
<comment type="catalytic activity">
    <reaction evidence="9">
        <text>chloramphenicol + acetyl-CoA = chloramphenicol 3-acetate + CoA</text>
        <dbReference type="Rhea" id="RHEA:18421"/>
        <dbReference type="ChEBI" id="CHEBI:16730"/>
        <dbReference type="ChEBI" id="CHEBI:17698"/>
        <dbReference type="ChEBI" id="CHEBI:57287"/>
        <dbReference type="ChEBI" id="CHEBI:57288"/>
        <dbReference type="EC" id="2.3.1.28"/>
    </reaction>
</comment>
<evidence type="ECO:0000256" key="8">
    <source>
        <dbReference type="ARBA" id="ARBA00023315"/>
    </source>
</evidence>
<evidence type="ECO:0000256" key="1">
    <source>
        <dbReference type="ARBA" id="ARBA00002150"/>
    </source>
</evidence>
<organism evidence="11 12">
    <name type="scientific">Candidatus Fusicatenibacter intestinigallinarum</name>
    <dbReference type="NCBI Taxonomy" id="2838598"/>
    <lineage>
        <taxon>Bacteria</taxon>
        <taxon>Bacillati</taxon>
        <taxon>Bacillota</taxon>
        <taxon>Clostridia</taxon>
        <taxon>Lachnospirales</taxon>
        <taxon>Lachnospiraceae</taxon>
        <taxon>Fusicatenibacter</taxon>
    </lineage>
</organism>
<comment type="caution">
    <text evidence="11">The sequence shown here is derived from an EMBL/GenBank/DDBJ whole genome shotgun (WGS) entry which is preliminary data.</text>
</comment>
<dbReference type="PANTHER" id="PTHR38474:SF2">
    <property type="entry name" value="CHLORAMPHENICOL ACETYLTRANSFERASE"/>
    <property type="match status" value="1"/>
</dbReference>
<protein>
    <recommendedName>
        <fullName evidence="5 9">Chloramphenicol acetyltransferase</fullName>
        <ecNumber evidence="4 9">2.3.1.28</ecNumber>
    </recommendedName>
</protein>